<dbReference type="GO" id="GO:0008237">
    <property type="term" value="F:metallopeptidase activity"/>
    <property type="evidence" value="ECO:0007669"/>
    <property type="project" value="InterPro"/>
</dbReference>
<proteinExistence type="inferred from homology"/>
<reference evidence="6 7" key="1">
    <citation type="submission" date="2023-08" db="EMBL/GenBank/DDBJ databases">
        <authorList>
            <person name="Palmer J.M."/>
        </authorList>
    </citation>
    <scope>NUCLEOTIDE SEQUENCE [LARGE SCALE GENOMIC DNA]</scope>
    <source>
        <strain evidence="6 7">TWF481</strain>
    </source>
</reference>
<evidence type="ECO:0000259" key="4">
    <source>
        <dbReference type="Pfam" id="PF01398"/>
    </source>
</evidence>
<dbReference type="CDD" id="cd08063">
    <property type="entry name" value="MPN_CSN6"/>
    <property type="match status" value="1"/>
</dbReference>
<keyword evidence="2" id="KW-0539">Nucleus</keyword>
<evidence type="ECO:0000259" key="5">
    <source>
        <dbReference type="Pfam" id="PF13012"/>
    </source>
</evidence>
<feature type="domain" description="JAB1/MPN/MOV34 metalloenzyme" evidence="4">
    <location>
        <begin position="18"/>
        <end position="117"/>
    </location>
</feature>
<evidence type="ECO:0000256" key="2">
    <source>
        <dbReference type="RuleBase" id="RU367006"/>
    </source>
</evidence>
<evidence type="ECO:0000256" key="3">
    <source>
        <dbReference type="SAM" id="MobiDB-lite"/>
    </source>
</evidence>
<evidence type="ECO:0000256" key="1">
    <source>
        <dbReference type="ARBA" id="ARBA00010893"/>
    </source>
</evidence>
<dbReference type="PANTHER" id="PTHR10540">
    <property type="entry name" value="EUKARYOTIC TRANSLATION INITIATION FACTOR 3 SUBUNIT F-RELATED"/>
    <property type="match status" value="1"/>
</dbReference>
<name>A0AAV9WDH6_9PEZI</name>
<dbReference type="GO" id="GO:0005737">
    <property type="term" value="C:cytoplasm"/>
    <property type="evidence" value="ECO:0007669"/>
    <property type="project" value="UniProtKB-SubCell"/>
</dbReference>
<organism evidence="6 7">
    <name type="scientific">Arthrobotrys musiformis</name>
    <dbReference type="NCBI Taxonomy" id="47236"/>
    <lineage>
        <taxon>Eukaryota</taxon>
        <taxon>Fungi</taxon>
        <taxon>Dikarya</taxon>
        <taxon>Ascomycota</taxon>
        <taxon>Pezizomycotina</taxon>
        <taxon>Orbiliomycetes</taxon>
        <taxon>Orbiliales</taxon>
        <taxon>Orbiliaceae</taxon>
        <taxon>Arthrobotrys</taxon>
    </lineage>
</organism>
<comment type="similarity">
    <text evidence="1 2">Belongs to the peptidase M67A family. CSN6 subfamily.</text>
</comment>
<feature type="domain" description="EIF3F/CSN6-like C-terminal" evidence="5">
    <location>
        <begin position="268"/>
        <end position="381"/>
    </location>
</feature>
<dbReference type="Gene3D" id="3.40.140.10">
    <property type="entry name" value="Cytidine Deaminase, domain 2"/>
    <property type="match status" value="1"/>
</dbReference>
<comment type="subcellular location">
    <subcellularLocation>
        <location evidence="2">Cytoplasm</location>
    </subcellularLocation>
    <subcellularLocation>
        <location evidence="2">Nucleus</location>
    </subcellularLocation>
</comment>
<dbReference type="Pfam" id="PF13012">
    <property type="entry name" value="MitMem_reg"/>
    <property type="match status" value="1"/>
</dbReference>
<gene>
    <name evidence="6" type="ORF">TWF481_007686</name>
</gene>
<dbReference type="AlphaFoldDB" id="A0AAV9WDH6"/>
<dbReference type="InterPro" id="IPR024969">
    <property type="entry name" value="EIF3F/CSN6-like_C"/>
</dbReference>
<protein>
    <recommendedName>
        <fullName evidence="2">COP9 signalosome complex subunit 6</fullName>
    </recommendedName>
</protein>
<dbReference type="EMBL" id="JAVHJL010000004">
    <property type="protein sequence ID" value="KAK6505795.1"/>
    <property type="molecule type" value="Genomic_DNA"/>
</dbReference>
<dbReference type="Proteomes" id="UP001370758">
    <property type="component" value="Unassembled WGS sequence"/>
</dbReference>
<keyword evidence="2" id="KW-0736">Signalosome</keyword>
<dbReference type="GO" id="GO:0008180">
    <property type="term" value="C:COP9 signalosome"/>
    <property type="evidence" value="ECO:0007669"/>
    <property type="project" value="UniProtKB-UniRule"/>
</dbReference>
<dbReference type="GO" id="GO:0000338">
    <property type="term" value="P:protein deneddylation"/>
    <property type="evidence" value="ECO:0007669"/>
    <property type="project" value="InterPro"/>
</dbReference>
<dbReference type="PANTHER" id="PTHR10540:SF8">
    <property type="entry name" value="COP9 SIGNALOSOME COMPLEX SUBUNIT 6"/>
    <property type="match status" value="1"/>
</dbReference>
<dbReference type="InterPro" id="IPR000555">
    <property type="entry name" value="JAMM/MPN+_dom"/>
</dbReference>
<evidence type="ECO:0000313" key="7">
    <source>
        <dbReference type="Proteomes" id="UP001370758"/>
    </source>
</evidence>
<keyword evidence="2" id="KW-0963">Cytoplasm</keyword>
<keyword evidence="7" id="KW-1185">Reference proteome</keyword>
<dbReference type="InterPro" id="IPR033859">
    <property type="entry name" value="MPN_CSN6"/>
</dbReference>
<comment type="function">
    <text evidence="2">Component of the COP9 signalosome complex (CSN), a complex involved in various cellular and developmental processes.</text>
</comment>
<evidence type="ECO:0000313" key="6">
    <source>
        <dbReference type="EMBL" id="KAK6505795.1"/>
    </source>
</evidence>
<feature type="region of interest" description="Disordered" evidence="3">
    <location>
        <begin position="211"/>
        <end position="266"/>
    </location>
</feature>
<accession>A0AAV9WDH6</accession>
<dbReference type="Pfam" id="PF01398">
    <property type="entry name" value="JAB"/>
    <property type="match status" value="1"/>
</dbReference>
<sequence>MTVAKPPHPLISSHPSTSGLKISLHPLALLTISDYVSRHTLRQIKGPIVGALLGSQNGREISIEHAYELKLVDLPVEEGKMDTDGEENVRVDESWFLQKLKQFKDVHPTLDFIGHFTYLPPPPNHLPRQLQLNIQTQLLTHNESLIFLALHPAALSTSTGGKLPLTIYESVYEEEGDTPETKVLKMKFTELDYTVETGEAEMIGVDQVAKGPLNAGDETGGKAGSGPAAKDEKPVVGTSASKDEAKKEAKGKGKADASTSAVKEEKEVTFESIALPTQTQELLSTLTAKANAVRMLHSRLTLLLAYLRSIESNSKSEPSTEQSPQQPKVSHQLLRSLLSLTNRLPLLEPPATAESSLSSESLAELSDVHLVALLGAVTSSIEVSKEIGRKYVAAGTSGGRDRGGPGMGGQPGMMEFGGGGGYDSTGDDLMGFGSGMGSRGGLMGTLGGLLKNNAPGRMGGRRF</sequence>
<feature type="compositionally biased region" description="Basic and acidic residues" evidence="3">
    <location>
        <begin position="241"/>
        <end position="255"/>
    </location>
</feature>
<comment type="caution">
    <text evidence="6">The sequence shown here is derived from an EMBL/GenBank/DDBJ whole genome shotgun (WGS) entry which is preliminary data.</text>
</comment>